<dbReference type="Proteomes" id="UP001357223">
    <property type="component" value="Chromosome"/>
</dbReference>
<evidence type="ECO:0000313" key="1">
    <source>
        <dbReference type="EMBL" id="WVX78926.1"/>
    </source>
</evidence>
<organism evidence="1 2">
    <name type="scientific">Niallia oryzisoli</name>
    <dbReference type="NCBI Taxonomy" id="1737571"/>
    <lineage>
        <taxon>Bacteria</taxon>
        <taxon>Bacillati</taxon>
        <taxon>Bacillota</taxon>
        <taxon>Bacilli</taxon>
        <taxon>Bacillales</taxon>
        <taxon>Bacillaceae</taxon>
        <taxon>Niallia</taxon>
    </lineage>
</organism>
<proteinExistence type="predicted"/>
<dbReference type="RefSeq" id="WP_338447860.1">
    <property type="nucleotide sequence ID" value="NZ_CP137640.1"/>
</dbReference>
<name>A0ABZ2C669_9BACI</name>
<accession>A0ABZ2C669</accession>
<evidence type="ECO:0000313" key="2">
    <source>
        <dbReference type="Proteomes" id="UP001357223"/>
    </source>
</evidence>
<keyword evidence="2" id="KW-1185">Reference proteome</keyword>
<dbReference type="EMBL" id="CP137640">
    <property type="protein sequence ID" value="WVX78926.1"/>
    <property type="molecule type" value="Genomic_DNA"/>
</dbReference>
<dbReference type="InterPro" id="IPR025553">
    <property type="entry name" value="YppF"/>
</dbReference>
<dbReference type="Pfam" id="PF14178">
    <property type="entry name" value="YppF"/>
    <property type="match status" value="1"/>
</dbReference>
<gene>
    <name evidence="1" type="primary">yppF</name>
    <name evidence="1" type="ORF">R4Z09_16590</name>
</gene>
<sequence>MLLENLIYHFTLEKKRKPIYVNELLDYAQKGYIYGKLSIVEYKQLFSELTKQHAEKPQNYYIKRKPYETYYFTS</sequence>
<reference evidence="1 2" key="1">
    <citation type="submission" date="2023-10" db="EMBL/GenBank/DDBJ databases">
        <title>Niallia locisalis sp.nov. isolated from a salt pond sample.</title>
        <authorList>
            <person name="Li X.-J."/>
            <person name="Dong L."/>
        </authorList>
    </citation>
    <scope>NUCLEOTIDE SEQUENCE [LARGE SCALE GENOMIC DNA]</scope>
    <source>
        <strain evidence="1 2">DSM 29761</strain>
    </source>
</reference>
<protein>
    <submittedName>
        <fullName evidence="1">YppF family protein</fullName>
    </submittedName>
</protein>